<gene>
    <name evidence="2" type="ORF">HO133_000687</name>
</gene>
<dbReference type="RefSeq" id="XP_037151986.1">
    <property type="nucleotide sequence ID" value="XM_037291624.1"/>
</dbReference>
<dbReference type="Gene3D" id="3.60.21.10">
    <property type="match status" value="1"/>
</dbReference>
<dbReference type="Pfam" id="PF00149">
    <property type="entry name" value="Metallophos"/>
    <property type="match status" value="1"/>
</dbReference>
<dbReference type="AlphaFoldDB" id="A0A8H6CFX0"/>
<dbReference type="InterPro" id="IPR051693">
    <property type="entry name" value="UPF0046_metallophosphoest"/>
</dbReference>
<accession>A0A8H6CFX0</accession>
<comment type="caution">
    <text evidence="2">The sequence shown here is derived from an EMBL/GenBank/DDBJ whole genome shotgun (WGS) entry which is preliminary data.</text>
</comment>
<protein>
    <recommendedName>
        <fullName evidence="1">Calcineurin-like phosphoesterase domain-containing protein</fullName>
    </recommendedName>
</protein>
<feature type="domain" description="Calcineurin-like phosphoesterase" evidence="1">
    <location>
        <begin position="9"/>
        <end position="217"/>
    </location>
</feature>
<dbReference type="PANTHER" id="PTHR12905:SF16">
    <property type="entry name" value="SER_THR PROTEIN PHOSPHATASE FAMILY PROTEIN (AFU_ORTHOLOGUE AFUA_1G06000)"/>
    <property type="match status" value="1"/>
</dbReference>
<evidence type="ECO:0000313" key="2">
    <source>
        <dbReference type="EMBL" id="KAF6222640.1"/>
    </source>
</evidence>
<reference evidence="2 3" key="1">
    <citation type="journal article" date="2020" name="Genomics">
        <title>Complete, high-quality genomes from long-read metagenomic sequencing of two wolf lichen thalli reveals enigmatic genome architecture.</title>
        <authorList>
            <person name="McKenzie S.K."/>
            <person name="Walston R.F."/>
            <person name="Allen J.L."/>
        </authorList>
    </citation>
    <scope>NUCLEOTIDE SEQUENCE [LARGE SCALE GENOMIC DNA]</scope>
    <source>
        <strain evidence="2">WasteWater1</strain>
    </source>
</reference>
<dbReference type="Proteomes" id="UP000593566">
    <property type="component" value="Unassembled WGS sequence"/>
</dbReference>
<keyword evidence="3" id="KW-1185">Reference proteome</keyword>
<dbReference type="InterPro" id="IPR029052">
    <property type="entry name" value="Metallo-depent_PP-like"/>
</dbReference>
<dbReference type="EMBL" id="JACCJB010000011">
    <property type="protein sequence ID" value="KAF6222640.1"/>
    <property type="molecule type" value="Genomic_DNA"/>
</dbReference>
<dbReference type="GO" id="GO:0016787">
    <property type="term" value="F:hydrolase activity"/>
    <property type="evidence" value="ECO:0007669"/>
    <property type="project" value="InterPro"/>
</dbReference>
<proteinExistence type="predicted"/>
<dbReference type="PANTHER" id="PTHR12905">
    <property type="entry name" value="METALLOPHOSPHOESTERASE"/>
    <property type="match status" value="1"/>
</dbReference>
<sequence>MAPELRKTRFVCLSDTHNACPADGAFKLPKADVLIHAGDLTRQGTFAELRRTLDWIDHADFDWVAEQLRKLTGFSGNHDITLDPIFYKEHGLRFHNQSPQEPQACIDLFKEYPSITYLNHESSHIYLKREDGPRTSFTVFGSPYSPANGIWAFSYPPEHASLLWDRIRLDTDIVITHTPPKYHCDESRYNGASGCKTLRETLWRVRPSLAICGHVHEGRGAERILWDLDCQNVKFKESATGYWTDPGLGFGNRKQSHLDLSAKSLHPLNGTWIDAPDGINLDGPAETFGKPPQARESTHSLAWTLATSGPGTSISGASSEEIPSPVLDSIYPLAHNQEDVCKARSSETVTPAYDAPKAELSSKGNRFRAFQEAPSVAEDRGSAPAYASLTCDIHSATQGQGGYPPSGRCDLEALVERRGRKETCVINAAIMASSWPYKLRANSKYNKPIIVDIDLPVWQDSE</sequence>
<dbReference type="GeneID" id="59329105"/>
<name>A0A8H6CFX0_9LECA</name>
<dbReference type="CDD" id="cd07379">
    <property type="entry name" value="MPP_239FB"/>
    <property type="match status" value="1"/>
</dbReference>
<dbReference type="InterPro" id="IPR004843">
    <property type="entry name" value="Calcineurin-like_PHP"/>
</dbReference>
<organism evidence="2 3">
    <name type="scientific">Letharia lupina</name>
    <dbReference type="NCBI Taxonomy" id="560253"/>
    <lineage>
        <taxon>Eukaryota</taxon>
        <taxon>Fungi</taxon>
        <taxon>Dikarya</taxon>
        <taxon>Ascomycota</taxon>
        <taxon>Pezizomycotina</taxon>
        <taxon>Lecanoromycetes</taxon>
        <taxon>OSLEUM clade</taxon>
        <taxon>Lecanoromycetidae</taxon>
        <taxon>Lecanorales</taxon>
        <taxon>Lecanorineae</taxon>
        <taxon>Parmeliaceae</taxon>
        <taxon>Letharia</taxon>
    </lineage>
</organism>
<evidence type="ECO:0000259" key="1">
    <source>
        <dbReference type="Pfam" id="PF00149"/>
    </source>
</evidence>
<evidence type="ECO:0000313" key="3">
    <source>
        <dbReference type="Proteomes" id="UP000593566"/>
    </source>
</evidence>
<dbReference type="SUPFAM" id="SSF56300">
    <property type="entry name" value="Metallo-dependent phosphatases"/>
    <property type="match status" value="1"/>
</dbReference>